<gene>
    <name evidence="3" type="ORF">ACFFV7_49585</name>
</gene>
<keyword evidence="1" id="KW-0472">Membrane</keyword>
<dbReference type="EMBL" id="JBHMEI010000100">
    <property type="protein sequence ID" value="MFB9209312.1"/>
    <property type="molecule type" value="Genomic_DNA"/>
</dbReference>
<evidence type="ECO:0000313" key="4">
    <source>
        <dbReference type="Proteomes" id="UP001589647"/>
    </source>
</evidence>
<feature type="transmembrane region" description="Helical" evidence="1">
    <location>
        <begin position="20"/>
        <end position="43"/>
    </location>
</feature>
<reference evidence="3 4" key="1">
    <citation type="submission" date="2024-09" db="EMBL/GenBank/DDBJ databases">
        <authorList>
            <person name="Sun Q."/>
            <person name="Mori K."/>
        </authorList>
    </citation>
    <scope>NUCLEOTIDE SEQUENCE [LARGE SCALE GENOMIC DNA]</scope>
    <source>
        <strain evidence="3 4">CCM 3426</strain>
    </source>
</reference>
<dbReference type="Pfam" id="PF02517">
    <property type="entry name" value="Rce1-like"/>
    <property type="match status" value="1"/>
</dbReference>
<dbReference type="Proteomes" id="UP001589647">
    <property type="component" value="Unassembled WGS sequence"/>
</dbReference>
<protein>
    <submittedName>
        <fullName evidence="3">CPBP family intramembrane glutamic endopeptidase</fullName>
        <ecNumber evidence="3">3.4.-.-</ecNumber>
    </submittedName>
</protein>
<keyword evidence="1" id="KW-1133">Transmembrane helix</keyword>
<keyword evidence="4" id="KW-1185">Reference proteome</keyword>
<name>A0ABV5IXL3_9ACTN</name>
<feature type="transmembrane region" description="Helical" evidence="1">
    <location>
        <begin position="55"/>
        <end position="80"/>
    </location>
</feature>
<dbReference type="EC" id="3.4.-.-" evidence="3"/>
<feature type="transmembrane region" description="Helical" evidence="1">
    <location>
        <begin position="186"/>
        <end position="206"/>
    </location>
</feature>
<accession>A0ABV5IXL3</accession>
<feature type="transmembrane region" description="Helical" evidence="1">
    <location>
        <begin position="236"/>
        <end position="255"/>
    </location>
</feature>
<feature type="transmembrane region" description="Helical" evidence="1">
    <location>
        <begin position="158"/>
        <end position="180"/>
    </location>
</feature>
<dbReference type="GO" id="GO:0016787">
    <property type="term" value="F:hydrolase activity"/>
    <property type="evidence" value="ECO:0007669"/>
    <property type="project" value="UniProtKB-KW"/>
</dbReference>
<feature type="domain" description="CAAX prenyl protease 2/Lysostaphin resistance protein A-like" evidence="2">
    <location>
        <begin position="127"/>
        <end position="225"/>
    </location>
</feature>
<comment type="caution">
    <text evidence="3">The sequence shown here is derived from an EMBL/GenBank/DDBJ whole genome shotgun (WGS) entry which is preliminary data.</text>
</comment>
<keyword evidence="3" id="KW-0378">Hydrolase</keyword>
<feature type="transmembrane region" description="Helical" evidence="1">
    <location>
        <begin position="126"/>
        <end position="146"/>
    </location>
</feature>
<feature type="transmembrane region" description="Helical" evidence="1">
    <location>
        <begin position="92"/>
        <end position="114"/>
    </location>
</feature>
<proteinExistence type="predicted"/>
<feature type="transmembrane region" description="Helical" evidence="1">
    <location>
        <begin position="213"/>
        <end position="230"/>
    </location>
</feature>
<dbReference type="RefSeq" id="WP_189650804.1">
    <property type="nucleotide sequence ID" value="NZ_BMRC01000015.1"/>
</dbReference>
<dbReference type="InterPro" id="IPR003675">
    <property type="entry name" value="Rce1/LyrA-like_dom"/>
</dbReference>
<keyword evidence="1" id="KW-0812">Transmembrane</keyword>
<evidence type="ECO:0000313" key="3">
    <source>
        <dbReference type="EMBL" id="MFB9209312.1"/>
    </source>
</evidence>
<organism evidence="3 4">
    <name type="scientific">Nonomuraea spiralis</name>
    <dbReference type="NCBI Taxonomy" id="46182"/>
    <lineage>
        <taxon>Bacteria</taxon>
        <taxon>Bacillati</taxon>
        <taxon>Actinomycetota</taxon>
        <taxon>Actinomycetes</taxon>
        <taxon>Streptosporangiales</taxon>
        <taxon>Streptosporangiaceae</taxon>
        <taxon>Nonomuraea</taxon>
    </lineage>
</organism>
<evidence type="ECO:0000256" key="1">
    <source>
        <dbReference type="SAM" id="Phobius"/>
    </source>
</evidence>
<sequence length="276" mass="28425">MKVSELNRSVRDGTGHPVRFLVLVSVLSVPFYVLGAVSPTVRIGAMDLPASATMVVLPVLAAAILAYRDGGPAAVMALLARVVDRPAGRARWYVAAALLPAAIGALAWTFGWLAGEVGSALPASPAVLPLVFAAAVVGAACEELGWTGYASDPMQRRFGTVGAGLLLGVFWAAWHVIPLLQAGHGAAWIGGWFLGTVALRVIIVGLHNATGGVSAAILMHAMVNVTAAYFPDYDSVAPLMSALVTVVAAVGILLLGSCRAAGTRPAGRQGPRYRRG</sequence>
<evidence type="ECO:0000259" key="2">
    <source>
        <dbReference type="Pfam" id="PF02517"/>
    </source>
</evidence>